<reference evidence="10" key="1">
    <citation type="journal article" date="2023" name="Commun. Biol.">
        <title>Genome analysis of Parmales, the sister group of diatoms, reveals the evolutionary specialization of diatoms from phago-mixotrophs to photoautotrophs.</title>
        <authorList>
            <person name="Ban H."/>
            <person name="Sato S."/>
            <person name="Yoshikawa S."/>
            <person name="Yamada K."/>
            <person name="Nakamura Y."/>
            <person name="Ichinomiya M."/>
            <person name="Sato N."/>
            <person name="Blanc-Mathieu R."/>
            <person name="Endo H."/>
            <person name="Kuwata A."/>
            <person name="Ogata H."/>
        </authorList>
    </citation>
    <scope>NUCLEOTIDE SEQUENCE [LARGE SCALE GENOMIC DNA]</scope>
</reference>
<gene>
    <name evidence="9" type="ORF">TrCOL_g11588</name>
</gene>
<feature type="transmembrane region" description="Helical" evidence="7">
    <location>
        <begin position="1518"/>
        <end position="1537"/>
    </location>
</feature>
<evidence type="ECO:0000256" key="5">
    <source>
        <dbReference type="ARBA" id="ARBA00023136"/>
    </source>
</evidence>
<feature type="compositionally biased region" description="Basic and acidic residues" evidence="6">
    <location>
        <begin position="31"/>
        <end position="44"/>
    </location>
</feature>
<feature type="region of interest" description="Disordered" evidence="6">
    <location>
        <begin position="225"/>
        <end position="254"/>
    </location>
</feature>
<evidence type="ECO:0000256" key="1">
    <source>
        <dbReference type="ARBA" id="ARBA00004167"/>
    </source>
</evidence>
<dbReference type="Pfam" id="PF00168">
    <property type="entry name" value="C2"/>
    <property type="match status" value="5"/>
</dbReference>
<evidence type="ECO:0000313" key="10">
    <source>
        <dbReference type="Proteomes" id="UP001165065"/>
    </source>
</evidence>
<dbReference type="PROSITE" id="PS50004">
    <property type="entry name" value="C2"/>
    <property type="match status" value="5"/>
</dbReference>
<dbReference type="Gene3D" id="2.60.40.150">
    <property type="entry name" value="C2 domain"/>
    <property type="match status" value="4"/>
</dbReference>
<dbReference type="InterPro" id="IPR000008">
    <property type="entry name" value="C2_dom"/>
</dbReference>
<evidence type="ECO:0000259" key="8">
    <source>
        <dbReference type="PROSITE" id="PS50004"/>
    </source>
</evidence>
<dbReference type="InterPro" id="IPR035892">
    <property type="entry name" value="C2_domain_sf"/>
</dbReference>
<feature type="domain" description="C2" evidence="8">
    <location>
        <begin position="793"/>
        <end position="916"/>
    </location>
</feature>
<feature type="compositionally biased region" description="Basic and acidic residues" evidence="6">
    <location>
        <begin position="235"/>
        <end position="248"/>
    </location>
</feature>
<keyword evidence="10" id="KW-1185">Reference proteome</keyword>
<dbReference type="SMART" id="SM00239">
    <property type="entry name" value="C2"/>
    <property type="match status" value="6"/>
</dbReference>
<dbReference type="GO" id="GO:0007009">
    <property type="term" value="P:plasma membrane organization"/>
    <property type="evidence" value="ECO:0007669"/>
    <property type="project" value="TreeGrafter"/>
</dbReference>
<dbReference type="PANTHER" id="PTHR12546:SF33">
    <property type="entry name" value="SPERM VESICLE FUSION PROTEIN FER-1"/>
    <property type="match status" value="1"/>
</dbReference>
<dbReference type="SUPFAM" id="SSF49562">
    <property type="entry name" value="C2 domain (Calcium/lipid-binding domain, CaLB)"/>
    <property type="match status" value="5"/>
</dbReference>
<evidence type="ECO:0000256" key="2">
    <source>
        <dbReference type="ARBA" id="ARBA00022692"/>
    </source>
</evidence>
<dbReference type="OrthoDB" id="270970at2759"/>
<protein>
    <recommendedName>
        <fullName evidence="8">C2 domain-containing protein</fullName>
    </recommendedName>
</protein>
<dbReference type="CDD" id="cd04037">
    <property type="entry name" value="C2E_Ferlin"/>
    <property type="match status" value="1"/>
</dbReference>
<dbReference type="EMBL" id="BRYA01000171">
    <property type="protein sequence ID" value="GMI42385.1"/>
    <property type="molecule type" value="Genomic_DNA"/>
</dbReference>
<keyword evidence="5 7" id="KW-0472">Membrane</keyword>
<comment type="subcellular location">
    <subcellularLocation>
        <location evidence="1">Membrane</location>
        <topology evidence="1">Single-pass membrane protein</topology>
    </subcellularLocation>
</comment>
<feature type="domain" description="C2" evidence="8">
    <location>
        <begin position="618"/>
        <end position="743"/>
    </location>
</feature>
<feature type="region of interest" description="Disordered" evidence="6">
    <location>
        <begin position="1"/>
        <end position="61"/>
    </location>
</feature>
<feature type="compositionally biased region" description="Polar residues" evidence="6">
    <location>
        <begin position="45"/>
        <end position="54"/>
    </location>
</feature>
<dbReference type="InterPro" id="IPR037721">
    <property type="entry name" value="Ferlin"/>
</dbReference>
<proteinExistence type="predicted"/>
<name>A0A9W7LAU2_9STRA</name>
<evidence type="ECO:0000256" key="7">
    <source>
        <dbReference type="SAM" id="Phobius"/>
    </source>
</evidence>
<evidence type="ECO:0000256" key="4">
    <source>
        <dbReference type="ARBA" id="ARBA00022989"/>
    </source>
</evidence>
<comment type="caution">
    <text evidence="9">The sequence shown here is derived from an EMBL/GenBank/DDBJ whole genome shotgun (WGS) entry which is preliminary data.</text>
</comment>
<feature type="domain" description="C2" evidence="8">
    <location>
        <begin position="1155"/>
        <end position="1285"/>
    </location>
</feature>
<dbReference type="PANTHER" id="PTHR12546">
    <property type="entry name" value="FER-1-LIKE"/>
    <property type="match status" value="1"/>
</dbReference>
<dbReference type="GO" id="GO:0016020">
    <property type="term" value="C:membrane"/>
    <property type="evidence" value="ECO:0007669"/>
    <property type="project" value="UniProtKB-SubCell"/>
</dbReference>
<evidence type="ECO:0000256" key="3">
    <source>
        <dbReference type="ARBA" id="ARBA00022737"/>
    </source>
</evidence>
<keyword evidence="3" id="KW-0677">Repeat</keyword>
<evidence type="ECO:0000256" key="6">
    <source>
        <dbReference type="SAM" id="MobiDB-lite"/>
    </source>
</evidence>
<organism evidence="9 10">
    <name type="scientific">Triparma columacea</name>
    <dbReference type="NCBI Taxonomy" id="722753"/>
    <lineage>
        <taxon>Eukaryota</taxon>
        <taxon>Sar</taxon>
        <taxon>Stramenopiles</taxon>
        <taxon>Ochrophyta</taxon>
        <taxon>Bolidophyceae</taxon>
        <taxon>Parmales</taxon>
        <taxon>Triparmaceae</taxon>
        <taxon>Triparma</taxon>
    </lineage>
</organism>
<keyword evidence="4 7" id="KW-1133">Transmembrane helix</keyword>
<keyword evidence="2 7" id="KW-0812">Transmembrane</keyword>
<feature type="domain" description="C2" evidence="8">
    <location>
        <begin position="1008"/>
        <end position="1124"/>
    </location>
</feature>
<dbReference type="Proteomes" id="UP001165065">
    <property type="component" value="Unassembled WGS sequence"/>
</dbReference>
<accession>A0A9W7LAU2</accession>
<feature type="region of interest" description="Disordered" evidence="6">
    <location>
        <begin position="767"/>
        <end position="793"/>
    </location>
</feature>
<evidence type="ECO:0000313" key="9">
    <source>
        <dbReference type="EMBL" id="GMI42385.1"/>
    </source>
</evidence>
<feature type="domain" description="C2" evidence="8">
    <location>
        <begin position="64"/>
        <end position="196"/>
    </location>
</feature>
<sequence length="1558" mass="173314">MASSPARKSSVLDRMVSGTMSPAPAQPESESDSRDSESETENDKVSQVASTYNASKKADDLAAHRKEMEEAKHRLESAREGDWLVHVHIIEVRELRATDPDGSADPVVVVEVDFGDGKKQKAATRVVSNDRNAVFDETFKFEFKDLTHSDIEMGQISVSVIDADVTVAGHGVGDLIGVWNADIFESIFALNHHELYRQYVCLENDEATNADESGTQGFLKLSVSATGPGQKRRQHNIDKERALERKAAEASGDSLGTPMMAPMQAVELRFLVVKIHNIENLVVPASNCFVKIEFGTSHFETAPTATLPMPHFPHLFPCRYSNINQSVWLAVLHPTMTQSIRITVWERRGQIVSSNRLIATTQLLKLSRVRAYPEKFKKTQLPFYGAPPSMYGSSSHAVKLMNTQPLANASHFRGRMTISLEEKQGVKKDGSSRPQKNKVKAIKSITPRTLQTYHLKAFVPVGANIPKTKMSSTMSKNVMSVRFSVSSAFCSTKVMKPSKSMMCEWDSSGVLNVKFKASKDPLQVPDLVITLMKGTAPKQIPIAYRRISAVSLLELTAFPLIPGDTNSLDAGEPQLTWIHLKEDKAVDAINDTIFPGSIFAKVGLYALDGDSNNSEAQPWRQESIATGPRPPNRKSTVKIDLYRGRELPPWDANTGALDAYAKITIGSQTLTSSVKPNSRNPSWYESLHFTTFLPPDKTRRPEVVIQIWDRDEGIGESDDFVGNCILRLNEDDGGPPKWRNIFYQEDGDINGGQILVGVEVLDEDERETEAMRVPPSPIASESGVEGGGELEDGNGKAAKLIPIQTKWRAANIDIIALSCRNLKSPSSFTSVSKPYAELHIAGRTYKTDPSSKPKPTNCNFSQPLSISNIMLPEKYEDAPFLDVTVYDKKAIGKTLLGTGSFWLGSTEHYKALKRKGVYDDDNDDDDDDDSSCCSSHVSDSNEWINQAPYMKNRETLLSDFRSKPIYSVVPLFRGKKSNSTSSTQKYELEQIGAFNVFAKISFADENKKDNSRTEAITKAMQVKQKFRVRLYCLDAVDLTAKDGKSSDPFLKVSLGSSKFESKKHMKTLKPEFYERFDMVCKIPGDSMLKIEVWDYDKFSSNDLIGSTVIDLESRWFSKDWRGMAVKPLESRELKISSSTQSQGQLKLWVDMIPIKDEKRLEKFDITPPPPHDFDVRAVVWKSEDIPSGGDFSGQSDLYVKLRLGEEEWKSTDVHYFAKKGKASWNFRIKFPVSLRQGGRVLGGGEGASYLKIQVWDADLLVSDCLCEASLDLSDAFKTAYNTRDLGMEYHVFGASGKQLKMAAKRKALESKENEFVMHKVREDEDEATERTSLLGREVSGNLWEDGDLEGGGRGGVKESNEREKIEMKLKSKKKAKKKKGILEQIRGGLGLTAPENSGWINFSRVDLKTGEVSKRGRVLMTLEVVPIDLANRRKCGDGRSEPNAFPMLPPPEGRVDFTKMMFNPLYMIQTCLGDTLAKECGAGCCCILMMVGFVAVGVVFGPEIQILLSVLNMVPAVVAKWIVLGLGGSLTLCCFWLCCCFCKKDRVVEEDDDDDWDV</sequence>
<dbReference type="InterPro" id="IPR037724">
    <property type="entry name" value="C2E_Ferlin"/>
</dbReference>